<protein>
    <submittedName>
        <fullName evidence="1">Uncharacterized protein</fullName>
    </submittedName>
</protein>
<organism evidence="1 2">
    <name type="scientific">Pleuronectes platessa</name>
    <name type="common">European plaice</name>
    <dbReference type="NCBI Taxonomy" id="8262"/>
    <lineage>
        <taxon>Eukaryota</taxon>
        <taxon>Metazoa</taxon>
        <taxon>Chordata</taxon>
        <taxon>Craniata</taxon>
        <taxon>Vertebrata</taxon>
        <taxon>Euteleostomi</taxon>
        <taxon>Actinopterygii</taxon>
        <taxon>Neopterygii</taxon>
        <taxon>Teleostei</taxon>
        <taxon>Neoteleostei</taxon>
        <taxon>Acanthomorphata</taxon>
        <taxon>Carangaria</taxon>
        <taxon>Pleuronectiformes</taxon>
        <taxon>Pleuronectoidei</taxon>
        <taxon>Pleuronectidae</taxon>
        <taxon>Pleuronectes</taxon>
    </lineage>
</organism>
<comment type="caution">
    <text evidence="1">The sequence shown here is derived from an EMBL/GenBank/DDBJ whole genome shotgun (WGS) entry which is preliminary data.</text>
</comment>
<sequence>MKPPGPDQQEVASGRHFLLLSPEPHHHPIRYPAAAPRGSPVRLHHDLLLLTPPSPASPSLRCGGSVSHDVMMLLHVDINVKDGVTRGHSPIQTLSKRCMSTVNRNSNNTTLARLI</sequence>
<accession>A0A9N7VKY2</accession>
<dbReference type="AlphaFoldDB" id="A0A9N7VKY2"/>
<evidence type="ECO:0000313" key="2">
    <source>
        <dbReference type="Proteomes" id="UP001153269"/>
    </source>
</evidence>
<reference evidence="1" key="1">
    <citation type="submission" date="2020-03" db="EMBL/GenBank/DDBJ databases">
        <authorList>
            <person name="Weist P."/>
        </authorList>
    </citation>
    <scope>NUCLEOTIDE SEQUENCE</scope>
</reference>
<evidence type="ECO:0000313" key="1">
    <source>
        <dbReference type="EMBL" id="CAB1454792.1"/>
    </source>
</evidence>
<keyword evidence="2" id="KW-1185">Reference proteome</keyword>
<proteinExistence type="predicted"/>
<name>A0A9N7VKY2_PLEPL</name>
<dbReference type="Proteomes" id="UP001153269">
    <property type="component" value="Unassembled WGS sequence"/>
</dbReference>
<dbReference type="EMBL" id="CADEAL010004226">
    <property type="protein sequence ID" value="CAB1454792.1"/>
    <property type="molecule type" value="Genomic_DNA"/>
</dbReference>
<gene>
    <name evidence="1" type="ORF">PLEPLA_LOCUS42559</name>
</gene>